<dbReference type="STRING" id="44689.Q55BJ3"/>
<dbReference type="InterPro" id="IPR029060">
    <property type="entry name" value="PIN-like_dom_sf"/>
</dbReference>
<dbReference type="RefSeq" id="XP_645821.1">
    <property type="nucleotide sequence ID" value="XM_640729.1"/>
</dbReference>
<organism evidence="3 4">
    <name type="scientific">Dictyostelium discoideum</name>
    <name type="common">Social amoeba</name>
    <dbReference type="NCBI Taxonomy" id="44689"/>
    <lineage>
        <taxon>Eukaryota</taxon>
        <taxon>Amoebozoa</taxon>
        <taxon>Evosea</taxon>
        <taxon>Eumycetozoa</taxon>
        <taxon>Dictyostelia</taxon>
        <taxon>Dictyosteliales</taxon>
        <taxon>Dictyosteliaceae</taxon>
        <taxon>Dictyostelium</taxon>
    </lineage>
</organism>
<dbReference type="GO" id="GO:0004518">
    <property type="term" value="F:nuclease activity"/>
    <property type="evidence" value="ECO:0007669"/>
    <property type="project" value="InterPro"/>
</dbReference>
<dbReference type="dictyBase" id="DDB_G0271130"/>
<dbReference type="InterPro" id="IPR006086">
    <property type="entry name" value="XPG-I_dom"/>
</dbReference>
<dbReference type="Gene3D" id="3.40.50.1010">
    <property type="entry name" value="5'-nuclease"/>
    <property type="match status" value="1"/>
</dbReference>
<dbReference type="PaxDb" id="44689-DDB0216782"/>
<keyword evidence="4" id="KW-1185">Reference proteome</keyword>
<evidence type="ECO:0000313" key="4">
    <source>
        <dbReference type="Proteomes" id="UP000002195"/>
    </source>
</evidence>
<comment type="caution">
    <text evidence="3">The sequence shown here is derived from an EMBL/GenBank/DDBJ whole genome shotgun (WGS) entry which is preliminary data.</text>
</comment>
<dbReference type="KEGG" id="ddi:DDB_G0271130"/>
<dbReference type="eggNOG" id="ENOG502RF6Y">
    <property type="taxonomic scope" value="Eukaryota"/>
</dbReference>
<name>Q55BJ3_DICDI</name>
<dbReference type="HOGENOM" id="CLU_432414_0_0_1"/>
<dbReference type="FunFam" id="3.40.50.1010:FF:000141">
    <property type="entry name" value="Uncharacterized protein"/>
    <property type="match status" value="1"/>
</dbReference>
<dbReference type="InParanoid" id="Q55BJ3"/>
<dbReference type="SUPFAM" id="SSF88723">
    <property type="entry name" value="PIN domain-like"/>
    <property type="match status" value="1"/>
</dbReference>
<proteinExistence type="inferred from homology"/>
<feature type="domain" description="XPG-I" evidence="2">
    <location>
        <begin position="141"/>
        <end position="230"/>
    </location>
</feature>
<evidence type="ECO:0000256" key="1">
    <source>
        <dbReference type="ARBA" id="ARBA00009495"/>
    </source>
</evidence>
<dbReference type="InterPro" id="IPR026784">
    <property type="entry name" value="Coact_PPARg"/>
</dbReference>
<comment type="similarity">
    <text evidence="1">Belongs to the constitutive coactivator of PPAR-gamma family.</text>
</comment>
<dbReference type="FunCoup" id="Q55BJ3">
    <property type="interactions" value="154"/>
</dbReference>
<dbReference type="AlphaFoldDB" id="Q55BJ3"/>
<dbReference type="Pfam" id="PF00867">
    <property type="entry name" value="XPG_I"/>
    <property type="match status" value="1"/>
</dbReference>
<dbReference type="PANTHER" id="PTHR15976">
    <property type="entry name" value="CONSTITUTIVE COACTIVATOR OF PEROXISOME PROLIFERATOR-ACTIVATED RECEPTOR GAMMA"/>
    <property type="match status" value="1"/>
</dbReference>
<dbReference type="OMA" id="IEEWMVD"/>
<dbReference type="PANTHER" id="PTHR15976:SF16">
    <property type="entry name" value="ASTEROID DOMAIN-CONTAINING PROTEIN"/>
    <property type="match status" value="1"/>
</dbReference>
<dbReference type="Proteomes" id="UP000002195">
    <property type="component" value="Unassembled WGS sequence"/>
</dbReference>
<dbReference type="GlyGen" id="Q55BJ3">
    <property type="glycosylation" value="1 site"/>
</dbReference>
<dbReference type="VEuPathDB" id="AmoebaDB:DDB_G0271130"/>
<accession>Q55BJ3</accession>
<evidence type="ECO:0000259" key="2">
    <source>
        <dbReference type="Pfam" id="PF00867"/>
    </source>
</evidence>
<dbReference type="EMBL" id="AAFI02000006">
    <property type="protein sequence ID" value="EAL71897.1"/>
    <property type="molecule type" value="Genomic_DNA"/>
</dbReference>
<reference evidence="3 4" key="1">
    <citation type="journal article" date="2005" name="Nature">
        <title>The genome of the social amoeba Dictyostelium discoideum.</title>
        <authorList>
            <consortium name="The Dictyostelium discoideum Sequencing Consortium"/>
            <person name="Eichinger L."/>
            <person name="Pachebat J.A."/>
            <person name="Glockner G."/>
            <person name="Rajandream M.A."/>
            <person name="Sucgang R."/>
            <person name="Berriman M."/>
            <person name="Song J."/>
            <person name="Olsen R."/>
            <person name="Szafranski K."/>
            <person name="Xu Q."/>
            <person name="Tunggal B."/>
            <person name="Kummerfeld S."/>
            <person name="Madera M."/>
            <person name="Konfortov B.A."/>
            <person name="Rivero F."/>
            <person name="Bankier A.T."/>
            <person name="Lehmann R."/>
            <person name="Hamlin N."/>
            <person name="Davies R."/>
            <person name="Gaudet P."/>
            <person name="Fey P."/>
            <person name="Pilcher K."/>
            <person name="Chen G."/>
            <person name="Saunders D."/>
            <person name="Sodergren E."/>
            <person name="Davis P."/>
            <person name="Kerhornou A."/>
            <person name="Nie X."/>
            <person name="Hall N."/>
            <person name="Anjard C."/>
            <person name="Hemphill L."/>
            <person name="Bason N."/>
            <person name="Farbrother P."/>
            <person name="Desany B."/>
            <person name="Just E."/>
            <person name="Morio T."/>
            <person name="Rost R."/>
            <person name="Churcher C."/>
            <person name="Cooper J."/>
            <person name="Haydock S."/>
            <person name="van Driessche N."/>
            <person name="Cronin A."/>
            <person name="Goodhead I."/>
            <person name="Muzny D."/>
            <person name="Mourier T."/>
            <person name="Pain A."/>
            <person name="Lu M."/>
            <person name="Harper D."/>
            <person name="Lindsay R."/>
            <person name="Hauser H."/>
            <person name="James K."/>
            <person name="Quiles M."/>
            <person name="Madan Babu M."/>
            <person name="Saito T."/>
            <person name="Buchrieser C."/>
            <person name="Wardroper A."/>
            <person name="Felder M."/>
            <person name="Thangavelu M."/>
            <person name="Johnson D."/>
            <person name="Knights A."/>
            <person name="Loulseged H."/>
            <person name="Mungall K."/>
            <person name="Oliver K."/>
            <person name="Price C."/>
            <person name="Quail M.A."/>
            <person name="Urushihara H."/>
            <person name="Hernandez J."/>
            <person name="Rabbinowitsch E."/>
            <person name="Steffen D."/>
            <person name="Sanders M."/>
            <person name="Ma J."/>
            <person name="Kohara Y."/>
            <person name="Sharp S."/>
            <person name="Simmonds M."/>
            <person name="Spiegler S."/>
            <person name="Tivey A."/>
            <person name="Sugano S."/>
            <person name="White B."/>
            <person name="Walker D."/>
            <person name="Woodward J."/>
            <person name="Winckler T."/>
            <person name="Tanaka Y."/>
            <person name="Shaulsky G."/>
            <person name="Schleicher M."/>
            <person name="Weinstock G."/>
            <person name="Rosenthal A."/>
            <person name="Cox E.C."/>
            <person name="Chisholm R.L."/>
            <person name="Gibbs R."/>
            <person name="Loomis W.F."/>
            <person name="Platzer M."/>
            <person name="Kay R.R."/>
            <person name="Williams J."/>
            <person name="Dear P.H."/>
            <person name="Noegel A.A."/>
            <person name="Barrell B."/>
            <person name="Kuspa A."/>
        </authorList>
    </citation>
    <scope>NUCLEOTIDE SEQUENCE [LARGE SCALE GENOMIC DNA]</scope>
    <source>
        <strain evidence="3 4">AX4</strain>
    </source>
</reference>
<dbReference type="GeneID" id="8617812"/>
<dbReference type="GO" id="GO:0005634">
    <property type="term" value="C:nucleus"/>
    <property type="evidence" value="ECO:0000318"/>
    <property type="project" value="GO_Central"/>
</dbReference>
<gene>
    <name evidence="3" type="ORF">DDB_G0271130</name>
</gene>
<protein>
    <recommendedName>
        <fullName evidence="2">XPG-I domain-containing protein</fullName>
    </recommendedName>
</protein>
<dbReference type="SMR" id="Q55BJ3"/>
<evidence type="ECO:0000313" key="3">
    <source>
        <dbReference type="EMBL" id="EAL71897.1"/>
    </source>
</evidence>
<sequence>MGVQGFSTFIKKKTPKVGVIVDLLHESKKKDILIGIDGSSFIFYVANQISKMNSLILFRNYIIEFFKVLKENNIQCCVFVDGFNAYDKVNEHEKRYIQRTELYRKCADQALHDVECKQISHYQFPHPLFSKEFTSILKEINVPVFVSKFEADKDLAQWALDNQSDNLLGIFSNDSDFFFFDTKCYYFPLDQLSFNQNSITMVGYTIDKISNSLSIKKNKLPFLAALIGNDQTKHIRGNKRFGLKNTQERAIYIVNLVKNQNCSDLVLIKEVYFVTPQDIEKIKNSIKNYSLESIIDKDFLIEENSKSKFRKSIISNLNIFNNQRKESEKNLEDVLFSISGHTSRIYNFSKLVYPPQYTTHRHCFEPSNVSFENSILHFTTTLSSHLFGLLVELPDRAITKITEFVTDSSIQLLKLEYVPDYLAYSHHQCFSNQVSFNQRLFDYCKLLNSLSYYYSLSKNNTCLINPITFDFYNFYIITTWNFILSNSLKFSIKIEEWMVDTFIIQSLFLKNEIKIEFPLQNDMFQPLYIGEFFLVTLRWSLDLSDAMALPKYVISNGGNGSIQPGHFFETIYIHPLWRMANLNRKNSSKLLSLQNSKLSITDKLKCLFDQVSNLITPLIINQFTFIKSQLCFQ</sequence>